<dbReference type="AlphaFoldDB" id="A0A1R3IWQ5"/>
<dbReference type="Gramene" id="OMO87018">
    <property type="protein sequence ID" value="OMO87018"/>
    <property type="gene ID" value="CCACVL1_09318"/>
</dbReference>
<protein>
    <submittedName>
        <fullName evidence="1">Uncharacterized protein</fullName>
    </submittedName>
</protein>
<keyword evidence="2" id="KW-1185">Reference proteome</keyword>
<organism evidence="1 2">
    <name type="scientific">Corchorus capsularis</name>
    <name type="common">Jute</name>
    <dbReference type="NCBI Taxonomy" id="210143"/>
    <lineage>
        <taxon>Eukaryota</taxon>
        <taxon>Viridiplantae</taxon>
        <taxon>Streptophyta</taxon>
        <taxon>Embryophyta</taxon>
        <taxon>Tracheophyta</taxon>
        <taxon>Spermatophyta</taxon>
        <taxon>Magnoliopsida</taxon>
        <taxon>eudicotyledons</taxon>
        <taxon>Gunneridae</taxon>
        <taxon>Pentapetalae</taxon>
        <taxon>rosids</taxon>
        <taxon>malvids</taxon>
        <taxon>Malvales</taxon>
        <taxon>Malvaceae</taxon>
        <taxon>Grewioideae</taxon>
        <taxon>Apeibeae</taxon>
        <taxon>Corchorus</taxon>
    </lineage>
</organism>
<name>A0A1R3IWQ5_COCAP</name>
<comment type="caution">
    <text evidence="1">The sequence shown here is derived from an EMBL/GenBank/DDBJ whole genome shotgun (WGS) entry which is preliminary data.</text>
</comment>
<proteinExistence type="predicted"/>
<gene>
    <name evidence="1" type="ORF">CCACVL1_09318</name>
</gene>
<dbReference type="Proteomes" id="UP000188268">
    <property type="component" value="Unassembled WGS sequence"/>
</dbReference>
<accession>A0A1R3IWQ5</accession>
<sequence>MAGALFFKASSCYDEYLSEGHDHSIVIKKYVPSLHDGYIPDNEDTPNPAGFPSEWMKTSSNPLGYDFLRWCKYEPFDMKGMTIQRLWSTMKECALRRFK</sequence>
<reference evidence="1 2" key="1">
    <citation type="submission" date="2013-09" db="EMBL/GenBank/DDBJ databases">
        <title>Corchorus capsularis genome sequencing.</title>
        <authorList>
            <person name="Alam M."/>
            <person name="Haque M.S."/>
            <person name="Islam M.S."/>
            <person name="Emdad E.M."/>
            <person name="Islam M.M."/>
            <person name="Ahmed B."/>
            <person name="Halim A."/>
            <person name="Hossen Q.M.M."/>
            <person name="Hossain M.Z."/>
            <person name="Ahmed R."/>
            <person name="Khan M.M."/>
            <person name="Islam R."/>
            <person name="Rashid M.M."/>
            <person name="Khan S.A."/>
            <person name="Rahman M.S."/>
            <person name="Alam M."/>
        </authorList>
    </citation>
    <scope>NUCLEOTIDE SEQUENCE [LARGE SCALE GENOMIC DNA]</scope>
    <source>
        <strain evidence="2">cv. CVL-1</strain>
        <tissue evidence="1">Whole seedling</tissue>
    </source>
</reference>
<evidence type="ECO:0000313" key="2">
    <source>
        <dbReference type="Proteomes" id="UP000188268"/>
    </source>
</evidence>
<evidence type="ECO:0000313" key="1">
    <source>
        <dbReference type="EMBL" id="OMO87018.1"/>
    </source>
</evidence>
<dbReference type="EMBL" id="AWWV01009339">
    <property type="protein sequence ID" value="OMO87018.1"/>
    <property type="molecule type" value="Genomic_DNA"/>
</dbReference>